<dbReference type="OMA" id="MLWHMER"/>
<proteinExistence type="predicted"/>
<sequence>MGNCFETLDKSSPPISEIVPADIFKPSPPATAITLYGPSDCPITSYIRFALSYKPVSLEFIPCNTLSDMLLDSPVLQFGSDRVSGSPATILGYLDAKFPAPAVARRRSAAAMEIVEVVVLQHRSVRWHVEKVVTWAEDLVKRKGIARGDSKVGSTRMEVDKFGKRYGELMEVMLEHARMEERVVFPVLEKADRGLPKAANAEHARDLPIMNGINEDLKAFRVLHSANPVYLEALRNLSTRLKTLQKHCHQHFQEEEKKLLPYMEAVDLYKGQQERLLDQCIEVMHGTHSHLFRFLIEGLCPQDAVHYLDLVRSCSDREKVLSMFSTVLE</sequence>
<dbReference type="EMBL" id="CP093347">
    <property type="protein sequence ID" value="WOH02360.1"/>
    <property type="molecule type" value="Genomic_DNA"/>
</dbReference>
<gene>
    <name evidence="1" type="ORF">DCAR_0521749</name>
</gene>
<dbReference type="PANTHER" id="PTHR35739:SF1">
    <property type="entry name" value="OS01G0861700 PROTEIN"/>
    <property type="match status" value="1"/>
</dbReference>
<protein>
    <submittedName>
        <fullName evidence="1">Uncharacterized protein</fullName>
    </submittedName>
</protein>
<dbReference type="KEGG" id="dcr:108220449"/>
<dbReference type="InterPro" id="IPR036249">
    <property type="entry name" value="Thioredoxin-like_sf"/>
</dbReference>
<evidence type="ECO:0000313" key="2">
    <source>
        <dbReference type="Proteomes" id="UP000077755"/>
    </source>
</evidence>
<dbReference type="Gene3D" id="1.20.120.520">
    <property type="entry name" value="nmb1532 protein domain like"/>
    <property type="match status" value="1"/>
</dbReference>
<name>A0A164ZDC7_DAUCS</name>
<accession>A0A164ZDC7</accession>
<dbReference type="Proteomes" id="UP000077755">
    <property type="component" value="Chromosome 5"/>
</dbReference>
<dbReference type="CDD" id="cd12108">
    <property type="entry name" value="Hr-like"/>
    <property type="match status" value="1"/>
</dbReference>
<dbReference type="Pfam" id="PF01814">
    <property type="entry name" value="Hemerythrin"/>
    <property type="match status" value="1"/>
</dbReference>
<dbReference type="OrthoDB" id="4951845at2759"/>
<dbReference type="SUPFAM" id="SSF52833">
    <property type="entry name" value="Thioredoxin-like"/>
    <property type="match status" value="1"/>
</dbReference>
<dbReference type="AlphaFoldDB" id="A0A164ZDC7"/>
<evidence type="ECO:0000313" key="1">
    <source>
        <dbReference type="EMBL" id="WOH02360.1"/>
    </source>
</evidence>
<organism evidence="1 2">
    <name type="scientific">Daucus carota subsp. sativus</name>
    <name type="common">Carrot</name>
    <dbReference type="NCBI Taxonomy" id="79200"/>
    <lineage>
        <taxon>Eukaryota</taxon>
        <taxon>Viridiplantae</taxon>
        <taxon>Streptophyta</taxon>
        <taxon>Embryophyta</taxon>
        <taxon>Tracheophyta</taxon>
        <taxon>Spermatophyta</taxon>
        <taxon>Magnoliopsida</taxon>
        <taxon>eudicotyledons</taxon>
        <taxon>Gunneridae</taxon>
        <taxon>Pentapetalae</taxon>
        <taxon>asterids</taxon>
        <taxon>campanulids</taxon>
        <taxon>Apiales</taxon>
        <taxon>Apiaceae</taxon>
        <taxon>Apioideae</taxon>
        <taxon>Scandiceae</taxon>
        <taxon>Daucinae</taxon>
        <taxon>Daucus</taxon>
        <taxon>Daucus sect. Daucus</taxon>
    </lineage>
</organism>
<dbReference type="InterPro" id="IPR012312">
    <property type="entry name" value="Hemerythrin-like"/>
</dbReference>
<keyword evidence="2" id="KW-1185">Reference proteome</keyword>
<dbReference type="Gramene" id="KZM95761">
    <property type="protein sequence ID" value="KZM95761"/>
    <property type="gene ID" value="DCAR_019003"/>
</dbReference>
<dbReference type="PANTHER" id="PTHR35739">
    <property type="entry name" value="OS01G0861700 PROTEIN"/>
    <property type="match status" value="1"/>
</dbReference>
<reference evidence="1" key="2">
    <citation type="submission" date="2022-03" db="EMBL/GenBank/DDBJ databases">
        <title>Draft title - Genomic analysis of global carrot germplasm unveils the trajectory of domestication and the origin of high carotenoid orange carrot.</title>
        <authorList>
            <person name="Iorizzo M."/>
            <person name="Ellison S."/>
            <person name="Senalik D."/>
            <person name="Macko-Podgorni A."/>
            <person name="Grzebelus D."/>
            <person name="Bostan H."/>
            <person name="Rolling W."/>
            <person name="Curaba J."/>
            <person name="Simon P."/>
        </authorList>
    </citation>
    <scope>NUCLEOTIDE SEQUENCE</scope>
    <source>
        <tissue evidence="1">Leaf</tissue>
    </source>
</reference>
<reference evidence="1" key="1">
    <citation type="journal article" date="2016" name="Nat. Genet.">
        <title>A high-quality carrot genome assembly provides new insights into carotenoid accumulation and asterid genome evolution.</title>
        <authorList>
            <person name="Iorizzo M."/>
            <person name="Ellison S."/>
            <person name="Senalik D."/>
            <person name="Zeng P."/>
            <person name="Satapoomin P."/>
            <person name="Huang J."/>
            <person name="Bowman M."/>
            <person name="Iovene M."/>
            <person name="Sanseverino W."/>
            <person name="Cavagnaro P."/>
            <person name="Yildiz M."/>
            <person name="Macko-Podgorni A."/>
            <person name="Moranska E."/>
            <person name="Grzebelus E."/>
            <person name="Grzebelus D."/>
            <person name="Ashrafi H."/>
            <person name="Zheng Z."/>
            <person name="Cheng S."/>
            <person name="Spooner D."/>
            <person name="Van Deynze A."/>
            <person name="Simon P."/>
        </authorList>
    </citation>
    <scope>NUCLEOTIDE SEQUENCE</scope>
    <source>
        <tissue evidence="1">Leaf</tissue>
    </source>
</reference>